<dbReference type="SUPFAM" id="SSF54593">
    <property type="entry name" value="Glyoxalase/Bleomycin resistance protein/Dihydroxybiphenyl dioxygenase"/>
    <property type="match status" value="1"/>
</dbReference>
<sequence>MGDRTYMSYFINHVHIRSENPRVSAEWYEKFFDAKILSEREVMPGTITVSMDAGGSARLNISSQPDGSSSETTPAALNRLGLEHFGFQTDDIQSDIENFRESGVPIVLNITEIQGGTKLAYIEGPDKVLIELVQPAN</sequence>
<gene>
    <name evidence="2" type="ORF">METZ01_LOCUS77149</name>
</gene>
<dbReference type="InterPro" id="IPR037523">
    <property type="entry name" value="VOC_core"/>
</dbReference>
<dbReference type="PROSITE" id="PS51819">
    <property type="entry name" value="VOC"/>
    <property type="match status" value="1"/>
</dbReference>
<name>A0A381U7S9_9ZZZZ</name>
<dbReference type="EMBL" id="UINC01005904">
    <property type="protein sequence ID" value="SVA24295.1"/>
    <property type="molecule type" value="Genomic_DNA"/>
</dbReference>
<dbReference type="InterPro" id="IPR004360">
    <property type="entry name" value="Glyas_Fos-R_dOase_dom"/>
</dbReference>
<dbReference type="Pfam" id="PF00903">
    <property type="entry name" value="Glyoxalase"/>
    <property type="match status" value="1"/>
</dbReference>
<organism evidence="2">
    <name type="scientific">marine metagenome</name>
    <dbReference type="NCBI Taxonomy" id="408172"/>
    <lineage>
        <taxon>unclassified sequences</taxon>
        <taxon>metagenomes</taxon>
        <taxon>ecological metagenomes</taxon>
    </lineage>
</organism>
<reference evidence="2" key="1">
    <citation type="submission" date="2018-05" db="EMBL/GenBank/DDBJ databases">
        <authorList>
            <person name="Lanie J.A."/>
            <person name="Ng W.-L."/>
            <person name="Kazmierczak K.M."/>
            <person name="Andrzejewski T.M."/>
            <person name="Davidsen T.M."/>
            <person name="Wayne K.J."/>
            <person name="Tettelin H."/>
            <person name="Glass J.I."/>
            <person name="Rusch D."/>
            <person name="Podicherti R."/>
            <person name="Tsui H.-C.T."/>
            <person name="Winkler M.E."/>
        </authorList>
    </citation>
    <scope>NUCLEOTIDE SEQUENCE</scope>
</reference>
<feature type="domain" description="VOC" evidence="1">
    <location>
        <begin position="10"/>
        <end position="135"/>
    </location>
</feature>
<accession>A0A381U7S9</accession>
<dbReference type="Gene3D" id="3.10.180.10">
    <property type="entry name" value="2,3-Dihydroxybiphenyl 1,2-Dioxygenase, domain 1"/>
    <property type="match status" value="1"/>
</dbReference>
<proteinExistence type="predicted"/>
<evidence type="ECO:0000259" key="1">
    <source>
        <dbReference type="PROSITE" id="PS51819"/>
    </source>
</evidence>
<dbReference type="AlphaFoldDB" id="A0A381U7S9"/>
<dbReference type="InterPro" id="IPR029068">
    <property type="entry name" value="Glyas_Bleomycin-R_OHBP_Dase"/>
</dbReference>
<evidence type="ECO:0000313" key="2">
    <source>
        <dbReference type="EMBL" id="SVA24295.1"/>
    </source>
</evidence>
<protein>
    <recommendedName>
        <fullName evidence="1">VOC domain-containing protein</fullName>
    </recommendedName>
</protein>